<keyword evidence="13" id="KW-1185">Reference proteome</keyword>
<evidence type="ECO:0000256" key="2">
    <source>
        <dbReference type="ARBA" id="ARBA00007599"/>
    </source>
</evidence>
<dbReference type="RefSeq" id="WP_161139956.1">
    <property type="nucleotide sequence ID" value="NZ_SPKJ01000018.1"/>
</dbReference>
<dbReference type="InterPro" id="IPR011009">
    <property type="entry name" value="Kinase-like_dom_sf"/>
</dbReference>
<evidence type="ECO:0000256" key="1">
    <source>
        <dbReference type="ARBA" id="ARBA00004496"/>
    </source>
</evidence>
<comment type="similarity">
    <text evidence="2">Belongs to the TsaE family.</text>
</comment>
<keyword evidence="4" id="KW-0963">Cytoplasm</keyword>
<protein>
    <recommendedName>
        <fullName evidence="3">tRNA threonylcarbamoyladenosine biosynthesis protein TsaE</fullName>
    </recommendedName>
    <alternativeName>
        <fullName evidence="10">t(6)A37 threonylcarbamoyladenosine biosynthesis protein TsaE</fullName>
    </alternativeName>
</protein>
<comment type="caution">
    <text evidence="12">The sequence shown here is derived from an EMBL/GenBank/DDBJ whole genome shotgun (WGS) entry which is preliminary data.</text>
</comment>
<comment type="subcellular location">
    <subcellularLocation>
        <location evidence="1">Cytoplasm</location>
    </subcellularLocation>
</comment>
<dbReference type="GO" id="GO:0005737">
    <property type="term" value="C:cytoplasm"/>
    <property type="evidence" value="ECO:0007669"/>
    <property type="project" value="UniProtKB-SubCell"/>
</dbReference>
<dbReference type="Pfam" id="PF01636">
    <property type="entry name" value="APH"/>
    <property type="match status" value="1"/>
</dbReference>
<evidence type="ECO:0000259" key="11">
    <source>
        <dbReference type="Pfam" id="PF01636"/>
    </source>
</evidence>
<evidence type="ECO:0000256" key="4">
    <source>
        <dbReference type="ARBA" id="ARBA00022490"/>
    </source>
</evidence>
<keyword evidence="5" id="KW-0819">tRNA processing</keyword>
<dbReference type="GO" id="GO:0002949">
    <property type="term" value="P:tRNA threonylcarbamoyladenosine modification"/>
    <property type="evidence" value="ECO:0007669"/>
    <property type="project" value="InterPro"/>
</dbReference>
<dbReference type="AlphaFoldDB" id="A0A964T3M5"/>
<evidence type="ECO:0000256" key="3">
    <source>
        <dbReference type="ARBA" id="ARBA00019010"/>
    </source>
</evidence>
<dbReference type="NCBIfam" id="TIGR00150">
    <property type="entry name" value="T6A_YjeE"/>
    <property type="match status" value="1"/>
</dbReference>
<name>A0A964T3M5_9HYPH</name>
<evidence type="ECO:0000256" key="9">
    <source>
        <dbReference type="ARBA" id="ARBA00022842"/>
    </source>
</evidence>
<dbReference type="Gene3D" id="3.90.1200.10">
    <property type="match status" value="1"/>
</dbReference>
<dbReference type="OrthoDB" id="9809275at2"/>
<gene>
    <name evidence="12" type="primary">tsaE</name>
    <name evidence="12" type="ORF">E4O86_07755</name>
</gene>
<dbReference type="InterPro" id="IPR027417">
    <property type="entry name" value="P-loop_NTPase"/>
</dbReference>
<dbReference type="Gene3D" id="3.40.50.300">
    <property type="entry name" value="P-loop containing nucleotide triphosphate hydrolases"/>
    <property type="match status" value="1"/>
</dbReference>
<dbReference type="PANTHER" id="PTHR33540">
    <property type="entry name" value="TRNA THREONYLCARBAMOYLADENOSINE BIOSYNTHESIS PROTEIN TSAE"/>
    <property type="match status" value="1"/>
</dbReference>
<dbReference type="SUPFAM" id="SSF52540">
    <property type="entry name" value="P-loop containing nucleoside triphosphate hydrolases"/>
    <property type="match status" value="1"/>
</dbReference>
<dbReference type="PANTHER" id="PTHR33540:SF2">
    <property type="entry name" value="TRNA THREONYLCARBAMOYLADENOSINE BIOSYNTHESIS PROTEIN TSAE"/>
    <property type="match status" value="1"/>
</dbReference>
<dbReference type="GO" id="GO:0046872">
    <property type="term" value="F:metal ion binding"/>
    <property type="evidence" value="ECO:0007669"/>
    <property type="project" value="UniProtKB-KW"/>
</dbReference>
<reference evidence="12" key="1">
    <citation type="submission" date="2019-03" db="EMBL/GenBank/DDBJ databases">
        <title>Afifella sp. nov., isolated from activated sludge.</title>
        <authorList>
            <person name="Li Q."/>
            <person name="Liu Y."/>
        </authorList>
    </citation>
    <scope>NUCLEOTIDE SEQUENCE</scope>
    <source>
        <strain evidence="12">L72</strain>
    </source>
</reference>
<keyword evidence="7" id="KW-0547">Nucleotide-binding</keyword>
<dbReference type="GO" id="GO:0005524">
    <property type="term" value="F:ATP binding"/>
    <property type="evidence" value="ECO:0007669"/>
    <property type="project" value="UniProtKB-KW"/>
</dbReference>
<accession>A0A964T3M5</accession>
<evidence type="ECO:0000256" key="6">
    <source>
        <dbReference type="ARBA" id="ARBA00022723"/>
    </source>
</evidence>
<dbReference type="SUPFAM" id="SSF56112">
    <property type="entry name" value="Protein kinase-like (PK-like)"/>
    <property type="match status" value="1"/>
</dbReference>
<evidence type="ECO:0000256" key="5">
    <source>
        <dbReference type="ARBA" id="ARBA00022694"/>
    </source>
</evidence>
<evidence type="ECO:0000313" key="13">
    <source>
        <dbReference type="Proteomes" id="UP000773614"/>
    </source>
</evidence>
<dbReference type="Pfam" id="PF02367">
    <property type="entry name" value="TsaE"/>
    <property type="match status" value="1"/>
</dbReference>
<keyword evidence="9" id="KW-0460">Magnesium</keyword>
<evidence type="ECO:0000256" key="7">
    <source>
        <dbReference type="ARBA" id="ARBA00022741"/>
    </source>
</evidence>
<evidence type="ECO:0000313" key="12">
    <source>
        <dbReference type="EMBL" id="MYZ47605.1"/>
    </source>
</evidence>
<evidence type="ECO:0000256" key="8">
    <source>
        <dbReference type="ARBA" id="ARBA00022840"/>
    </source>
</evidence>
<sequence>MAAPPARIVFDGPLPDEAATARLAEDVAAILAPGDLVALAGDLGAGKTSFARALIRALAGDAGLDVPSPTFPIRLDYALERLAVTHADLYRLADPGEAEEIGLAEALEQGALLVEWPERAPDLASGARLSVVLAFEGGGRRAVLSADPALAARLERSLAARRFLERSGWRGAARVPIKGDASGRAYERVAAGGRTAILMNAPARPEGPPLAGGRSYDAIAHRALDVEPFLAVDHALRQAGFHAPEIFASDVAEGFLLLEDLGASGILDAAGRPAIARYEAAIDCLLALHARTWEPEIRLSGGGRYRVPAYDRDALLVEISLFADWFVPAEAGWDAAERDAFLSAWAAVLGRLPPGETLVLRDFHSPNILWCAGEGLDRIGLIDFQDALIGHPAYDVASLAQDARVDIDAVREQALVARYVAGRRRADPGFDEDAFRAAYAVLGAQRTTKVLGAFARLARAEGKAGYERHSRRVAALLRRNLAHPVLSGLRRWYERLV</sequence>
<proteinExistence type="inferred from homology"/>
<dbReference type="InterPro" id="IPR002575">
    <property type="entry name" value="Aminoglycoside_PTrfase"/>
</dbReference>
<dbReference type="EMBL" id="SPKJ01000018">
    <property type="protein sequence ID" value="MYZ47605.1"/>
    <property type="molecule type" value="Genomic_DNA"/>
</dbReference>
<keyword evidence="6" id="KW-0479">Metal-binding</keyword>
<dbReference type="InterPro" id="IPR003442">
    <property type="entry name" value="T6A_TsaE"/>
</dbReference>
<evidence type="ECO:0000256" key="10">
    <source>
        <dbReference type="ARBA" id="ARBA00032441"/>
    </source>
</evidence>
<keyword evidence="8" id="KW-0067">ATP-binding</keyword>
<feature type="domain" description="Aminoglycoside phosphotransferase" evidence="11">
    <location>
        <begin position="176"/>
        <end position="427"/>
    </location>
</feature>
<dbReference type="Gene3D" id="3.30.200.20">
    <property type="entry name" value="Phosphorylase Kinase, domain 1"/>
    <property type="match status" value="1"/>
</dbReference>
<organism evidence="12 13">
    <name type="scientific">Propylenella binzhouense</name>
    <dbReference type="NCBI Taxonomy" id="2555902"/>
    <lineage>
        <taxon>Bacteria</taxon>
        <taxon>Pseudomonadati</taxon>
        <taxon>Pseudomonadota</taxon>
        <taxon>Alphaproteobacteria</taxon>
        <taxon>Hyphomicrobiales</taxon>
        <taxon>Propylenellaceae</taxon>
        <taxon>Propylenella</taxon>
    </lineage>
</organism>
<dbReference type="Proteomes" id="UP000773614">
    <property type="component" value="Unassembled WGS sequence"/>
</dbReference>